<evidence type="ECO:0000313" key="3">
    <source>
        <dbReference type="EMBL" id="KAK6590460.1"/>
    </source>
</evidence>
<protein>
    <recommendedName>
        <fullName evidence="2">14-3-3 domain-containing protein</fullName>
    </recommendedName>
</protein>
<dbReference type="Pfam" id="PF00244">
    <property type="entry name" value="14-3-3"/>
    <property type="match status" value="1"/>
</dbReference>
<comment type="caution">
    <text evidence="3">The sequence shown here is derived from an EMBL/GenBank/DDBJ whole genome shotgun (WGS) entry which is preliminary data.</text>
</comment>
<evidence type="ECO:0000256" key="1">
    <source>
        <dbReference type="ARBA" id="ARBA00006141"/>
    </source>
</evidence>
<dbReference type="Gene3D" id="1.20.190.20">
    <property type="entry name" value="14-3-3 domain"/>
    <property type="match status" value="1"/>
</dbReference>
<evidence type="ECO:0000313" key="4">
    <source>
        <dbReference type="Proteomes" id="UP001311799"/>
    </source>
</evidence>
<accession>A0AAV9Y0C2</accession>
<dbReference type="EMBL" id="JAWDEY010000006">
    <property type="protein sequence ID" value="KAK6590460.1"/>
    <property type="molecule type" value="Genomic_DNA"/>
</dbReference>
<organism evidence="3 4">
    <name type="scientific">Cryptosporidium xiaoi</name>
    <dbReference type="NCBI Taxonomy" id="659607"/>
    <lineage>
        <taxon>Eukaryota</taxon>
        <taxon>Sar</taxon>
        <taxon>Alveolata</taxon>
        <taxon>Apicomplexa</taxon>
        <taxon>Conoidasida</taxon>
        <taxon>Coccidia</taxon>
        <taxon>Eucoccidiorida</taxon>
        <taxon>Eimeriorina</taxon>
        <taxon>Cryptosporidiidae</taxon>
        <taxon>Cryptosporidium</taxon>
    </lineage>
</organism>
<feature type="domain" description="14-3-3" evidence="2">
    <location>
        <begin position="27"/>
        <end position="243"/>
    </location>
</feature>
<name>A0AAV9Y0C2_9CRYT</name>
<dbReference type="InterPro" id="IPR036815">
    <property type="entry name" value="14-3-3_dom_sf"/>
</dbReference>
<gene>
    <name evidence="3" type="ORF">RS030_152315</name>
</gene>
<dbReference type="AlphaFoldDB" id="A0AAV9Y0C2"/>
<dbReference type="SUPFAM" id="SSF48445">
    <property type="entry name" value="14-3-3 protein"/>
    <property type="match status" value="1"/>
</dbReference>
<dbReference type="InterPro" id="IPR000308">
    <property type="entry name" value="14-3-3"/>
</dbReference>
<comment type="similarity">
    <text evidence="1">Belongs to the 14-3-3 family.</text>
</comment>
<dbReference type="SMART" id="SM00101">
    <property type="entry name" value="14_3_3"/>
    <property type="match status" value="1"/>
</dbReference>
<proteinExistence type="inferred from homology"/>
<dbReference type="InterPro" id="IPR023410">
    <property type="entry name" value="14-3-3_domain"/>
</dbReference>
<evidence type="ECO:0000259" key="2">
    <source>
        <dbReference type="SMART" id="SM00101"/>
    </source>
</evidence>
<dbReference type="Proteomes" id="UP001311799">
    <property type="component" value="Unassembled WGS sequence"/>
</dbReference>
<reference evidence="3 4" key="1">
    <citation type="submission" date="2023-10" db="EMBL/GenBank/DDBJ databases">
        <title>Comparative genomics analysis reveals potential genetic determinants of host preference in Cryptosporidium xiaoi.</title>
        <authorList>
            <person name="Xiao L."/>
            <person name="Li J."/>
        </authorList>
    </citation>
    <scope>NUCLEOTIDE SEQUENCE [LARGE SCALE GENOMIC DNA]</scope>
    <source>
        <strain evidence="3 4">52996</strain>
    </source>
</reference>
<dbReference type="PANTHER" id="PTHR18860">
    <property type="entry name" value="14-3-3 PROTEIN"/>
    <property type="match status" value="1"/>
</dbReference>
<keyword evidence="4" id="KW-1185">Reference proteome</keyword>
<sequence length="255" mass="30160">MLDIIFPFNKRQFVLQLVNFAFLVMERTTQKLRAQVYEWGGNYDKMSESLKSLIYLSEFENYEFDDEERCLISNCIKKKVSESRSRIHQIILEQKEQGEYGNHEYVEICDDYILTLRKEIQIFLNSISDSVDHLVAITNKGKLFKGKVRSDLSRYFLEFGFSNVSSSRMIQEEVYKLANNYPDPFDPLVLGFILNFSIFLMERCNEKGRALEILMSIRDKLESQHNEVYMDQINEASKNAIKNIDEYIQEWSKLI</sequence>